<evidence type="ECO:0000313" key="7">
    <source>
        <dbReference type="EMBL" id="TCV00786.1"/>
    </source>
</evidence>
<accession>A0A4R3V6X0</accession>
<keyword evidence="3 6" id="KW-0812">Transmembrane</keyword>
<dbReference type="Proteomes" id="UP000294692">
    <property type="component" value="Unassembled WGS sequence"/>
</dbReference>
<dbReference type="RefSeq" id="WP_132475745.1">
    <property type="nucleotide sequence ID" value="NZ_JBEBWM010000047.1"/>
</dbReference>
<dbReference type="InterPro" id="IPR002549">
    <property type="entry name" value="AI-2E-like"/>
</dbReference>
<comment type="subcellular location">
    <subcellularLocation>
        <location evidence="1">Membrane</location>
        <topology evidence="1">Multi-pass membrane protein</topology>
    </subcellularLocation>
</comment>
<sequence>METNRLYFRTFILLLTLVSLAFIWLLQPYLSAIFWGAILAVIFMPLHKRLLARMPKHPNLAALISLAMCILVVILPLTLITGALVQEGATLYRRISSGELNLAAYFGQVVDALPPIVHQTLSDFGILDLGSLREKLSAGVMQGSQFLATQAFNFGQNTFGFLVGLGVMLYLLFFLFRDGPQLADKCRQLIPLSEKHQHHLFRKFTTVVRATVKGNIVVAATQGALGGLIFWILGIQGVLLWGVLMAFLSLLPAVGAALIWFPVAIYFLVSGNIVQGIVLILYGVLVIGLVDNVLRPILVGKDTKLPDYLVLISTLGGLVMFGLNGFVIGPLIAALFVSCWDLFPSAIHMSRNGNQVQKSNNSRL</sequence>
<feature type="transmembrane region" description="Helical" evidence="6">
    <location>
        <begin position="212"/>
        <end position="233"/>
    </location>
</feature>
<feature type="transmembrane region" description="Helical" evidence="6">
    <location>
        <begin position="60"/>
        <end position="85"/>
    </location>
</feature>
<evidence type="ECO:0000256" key="5">
    <source>
        <dbReference type="ARBA" id="ARBA00023136"/>
    </source>
</evidence>
<dbReference type="Pfam" id="PF01594">
    <property type="entry name" value="AI-2E_transport"/>
    <property type="match status" value="1"/>
</dbReference>
<keyword evidence="5 6" id="KW-0472">Membrane</keyword>
<dbReference type="PANTHER" id="PTHR21716">
    <property type="entry name" value="TRANSMEMBRANE PROTEIN"/>
    <property type="match status" value="1"/>
</dbReference>
<feature type="transmembrane region" description="Helical" evidence="6">
    <location>
        <begin position="273"/>
        <end position="290"/>
    </location>
</feature>
<keyword evidence="8" id="KW-1185">Reference proteome</keyword>
<comment type="similarity">
    <text evidence="2">Belongs to the autoinducer-2 exporter (AI-2E) (TC 2.A.86) family.</text>
</comment>
<feature type="transmembrane region" description="Helical" evidence="6">
    <location>
        <begin position="32"/>
        <end position="48"/>
    </location>
</feature>
<dbReference type="EMBL" id="SMBX01000003">
    <property type="protein sequence ID" value="TCV00786.1"/>
    <property type="molecule type" value="Genomic_DNA"/>
</dbReference>
<gene>
    <name evidence="7" type="ORF">EV686_103370</name>
</gene>
<evidence type="ECO:0000256" key="4">
    <source>
        <dbReference type="ARBA" id="ARBA00022989"/>
    </source>
</evidence>
<evidence type="ECO:0000256" key="2">
    <source>
        <dbReference type="ARBA" id="ARBA00009773"/>
    </source>
</evidence>
<evidence type="ECO:0000256" key="1">
    <source>
        <dbReference type="ARBA" id="ARBA00004141"/>
    </source>
</evidence>
<name>A0A4R3V6X0_9BURK</name>
<feature type="transmembrane region" description="Helical" evidence="6">
    <location>
        <begin position="159"/>
        <end position="176"/>
    </location>
</feature>
<feature type="transmembrane region" description="Helical" evidence="6">
    <location>
        <begin position="7"/>
        <end position="26"/>
    </location>
</feature>
<protein>
    <submittedName>
        <fullName evidence="7">Putative PurR-regulated permease PerM</fullName>
    </submittedName>
</protein>
<organism evidence="7 8">
    <name type="scientific">Paracandidimonas soli</name>
    <dbReference type="NCBI Taxonomy" id="1917182"/>
    <lineage>
        <taxon>Bacteria</taxon>
        <taxon>Pseudomonadati</taxon>
        <taxon>Pseudomonadota</taxon>
        <taxon>Betaproteobacteria</taxon>
        <taxon>Burkholderiales</taxon>
        <taxon>Alcaligenaceae</taxon>
        <taxon>Paracandidimonas</taxon>
    </lineage>
</organism>
<proteinExistence type="inferred from homology"/>
<evidence type="ECO:0000256" key="6">
    <source>
        <dbReference type="SAM" id="Phobius"/>
    </source>
</evidence>
<feature type="transmembrane region" description="Helical" evidence="6">
    <location>
        <begin position="310"/>
        <end position="343"/>
    </location>
</feature>
<feature type="transmembrane region" description="Helical" evidence="6">
    <location>
        <begin position="239"/>
        <end position="261"/>
    </location>
</feature>
<reference evidence="7 8" key="1">
    <citation type="submission" date="2019-03" db="EMBL/GenBank/DDBJ databases">
        <title>Genomic Encyclopedia of Type Strains, Phase IV (KMG-IV): sequencing the most valuable type-strain genomes for metagenomic binning, comparative biology and taxonomic classification.</title>
        <authorList>
            <person name="Goeker M."/>
        </authorList>
    </citation>
    <scope>NUCLEOTIDE SEQUENCE [LARGE SCALE GENOMIC DNA]</scope>
    <source>
        <strain evidence="7 8">DSM 100048</strain>
    </source>
</reference>
<comment type="caution">
    <text evidence="7">The sequence shown here is derived from an EMBL/GenBank/DDBJ whole genome shotgun (WGS) entry which is preliminary data.</text>
</comment>
<evidence type="ECO:0000256" key="3">
    <source>
        <dbReference type="ARBA" id="ARBA00022692"/>
    </source>
</evidence>
<dbReference type="GO" id="GO:0016020">
    <property type="term" value="C:membrane"/>
    <property type="evidence" value="ECO:0007669"/>
    <property type="project" value="UniProtKB-SubCell"/>
</dbReference>
<evidence type="ECO:0000313" key="8">
    <source>
        <dbReference type="Proteomes" id="UP000294692"/>
    </source>
</evidence>
<keyword evidence="4 6" id="KW-1133">Transmembrane helix</keyword>
<dbReference type="AlphaFoldDB" id="A0A4R3V6X0"/>
<dbReference type="PANTHER" id="PTHR21716:SF4">
    <property type="entry name" value="TRANSMEMBRANE PROTEIN 245"/>
    <property type="match status" value="1"/>
</dbReference>
<dbReference type="OrthoDB" id="106838at2"/>